<dbReference type="Gene3D" id="3.30.1120.70">
    <property type="match status" value="1"/>
</dbReference>
<dbReference type="Pfam" id="PF04860">
    <property type="entry name" value="Phage_portal"/>
    <property type="match status" value="1"/>
</dbReference>
<dbReference type="Proteomes" id="UP000682843">
    <property type="component" value="Chromosome"/>
</dbReference>
<dbReference type="Gene3D" id="3.40.140.120">
    <property type="match status" value="1"/>
</dbReference>
<dbReference type="NCBIfam" id="TIGR01537">
    <property type="entry name" value="portal_HK97"/>
    <property type="match status" value="1"/>
</dbReference>
<dbReference type="InterPro" id="IPR006427">
    <property type="entry name" value="Portal_HK97"/>
</dbReference>
<evidence type="ECO:0000313" key="2">
    <source>
        <dbReference type="Proteomes" id="UP000682843"/>
    </source>
</evidence>
<evidence type="ECO:0000313" key="1">
    <source>
        <dbReference type="EMBL" id="QUS39054.1"/>
    </source>
</evidence>
<dbReference type="EMBL" id="CP036498">
    <property type="protein sequence ID" value="QUS39054.1"/>
    <property type="molecule type" value="Genomic_DNA"/>
</dbReference>
<proteinExistence type="predicted"/>
<dbReference type="InterPro" id="IPR006944">
    <property type="entry name" value="Phage/GTA_portal"/>
</dbReference>
<accession>A0ABX8A5T7</accession>
<protein>
    <submittedName>
        <fullName evidence="1">Phage portal protein</fullName>
    </submittedName>
</protein>
<gene>
    <name evidence="1" type="ORF">RPMA_09575</name>
</gene>
<organism evidence="1 2">
    <name type="scientific">Tardiphaga alba</name>
    <dbReference type="NCBI Taxonomy" id="340268"/>
    <lineage>
        <taxon>Bacteria</taxon>
        <taxon>Pseudomonadati</taxon>
        <taxon>Pseudomonadota</taxon>
        <taxon>Alphaproteobacteria</taxon>
        <taxon>Hyphomicrobiales</taxon>
        <taxon>Nitrobacteraceae</taxon>
        <taxon>Tardiphaga</taxon>
    </lineage>
</organism>
<name>A0ABX8A5T7_9BRAD</name>
<dbReference type="Gene3D" id="1.20.1270.210">
    <property type="match status" value="1"/>
</dbReference>
<keyword evidence="2" id="KW-1185">Reference proteome</keyword>
<reference evidence="1 2" key="1">
    <citation type="submission" date="2019-02" db="EMBL/GenBank/DDBJ databases">
        <title>Emended description of the genus Rhodopseudomonas and description of Rhodopseudomonas albus sp. nov., a non-phototrophic, heavy-metal-tolerant bacterium isolated from garden soil.</title>
        <authorList>
            <person name="Bao Z."/>
            <person name="Cao W.W."/>
            <person name="Sato Y."/>
            <person name="Nishizawa T."/>
            <person name="Zhao J."/>
            <person name="Guo Y."/>
            <person name="Ohta H."/>
        </authorList>
    </citation>
    <scope>NUCLEOTIDE SEQUENCE [LARGE SCALE GENOMIC DNA]</scope>
    <source>
        <strain evidence="1 2">SK50-23</strain>
    </source>
</reference>
<dbReference type="RefSeq" id="WP_211912599.1">
    <property type="nucleotide sequence ID" value="NZ_CP036498.1"/>
</dbReference>
<sequence length="392" mass="42925">MRIGSFRLFETKALPQTDEDLLALLRVAGVAGVTRQQALAQPAVAASIRALSDAVSSLPIKIVQVADDGTETDVSHAVGKLLRGAVNDWTSGSDFFRNMMATALTRDQGAIAVVNRVGDGKIAELIQYAPGIVQAEYDANTCEPTYKLDGRTLDARNIIHLRKDERCPLTLAMNAIAVAHHLEQHALNLFAQGARPGGVLEFPDELSPKAEERMLAGWKRMFGGSNNAGNTAALYGGATFNQMTMSSVDAQMLECRRFQTEEIARSFGVPVQMIGDLTKSSYANAEQKQKEFLLYGCEPWLLAFESALNRAVFNDEERDTYRVKFDRDDITRADLVARANATNSLIASETINPNEARSWFGYAPYVGGEKFGNRNITVKQIPTGQGERNVSE</sequence>